<evidence type="ECO:0000313" key="13">
    <source>
        <dbReference type="EMBL" id="KAK9818783.1"/>
    </source>
</evidence>
<feature type="compositionally biased region" description="Polar residues" evidence="11">
    <location>
        <begin position="316"/>
        <end position="347"/>
    </location>
</feature>
<dbReference type="PANTHER" id="PTHR12646">
    <property type="entry name" value="NOT56 - RELATED"/>
    <property type="match status" value="1"/>
</dbReference>
<feature type="transmembrane region" description="Helical" evidence="12">
    <location>
        <begin position="486"/>
        <end position="510"/>
    </location>
</feature>
<evidence type="ECO:0000256" key="10">
    <source>
        <dbReference type="ARBA" id="ARBA00049506"/>
    </source>
</evidence>
<evidence type="ECO:0000256" key="5">
    <source>
        <dbReference type="ARBA" id="ARBA00022679"/>
    </source>
</evidence>
<evidence type="ECO:0000256" key="3">
    <source>
        <dbReference type="ARBA" id="ARBA00011964"/>
    </source>
</evidence>
<evidence type="ECO:0000256" key="6">
    <source>
        <dbReference type="ARBA" id="ARBA00022692"/>
    </source>
</evidence>
<dbReference type="InterPro" id="IPR007873">
    <property type="entry name" value="Glycosyltransferase_ALG3"/>
</dbReference>
<evidence type="ECO:0000256" key="8">
    <source>
        <dbReference type="ARBA" id="ARBA00022989"/>
    </source>
</evidence>
<keyword evidence="7" id="KW-0256">Endoplasmic reticulum</keyword>
<protein>
    <recommendedName>
        <fullName evidence="3">dolichyl-P-Man:Man5GlcNAc2-PP-dolichol alpha-1,3-mannosyltransferase</fullName>
        <ecNumber evidence="3">2.4.1.258</ecNumber>
    </recommendedName>
</protein>
<evidence type="ECO:0000256" key="1">
    <source>
        <dbReference type="ARBA" id="ARBA00004477"/>
    </source>
</evidence>
<feature type="compositionally biased region" description="Low complexity" evidence="11">
    <location>
        <begin position="397"/>
        <end position="411"/>
    </location>
</feature>
<dbReference type="EC" id="2.4.1.258" evidence="3"/>
<comment type="caution">
    <text evidence="13">The sequence shown here is derived from an EMBL/GenBank/DDBJ whole genome shotgun (WGS) entry which is preliminary data.</text>
</comment>
<evidence type="ECO:0000256" key="4">
    <source>
        <dbReference type="ARBA" id="ARBA00022676"/>
    </source>
</evidence>
<keyword evidence="14" id="KW-1185">Reference proteome</keyword>
<feature type="region of interest" description="Disordered" evidence="11">
    <location>
        <begin position="316"/>
        <end position="428"/>
    </location>
</feature>
<dbReference type="PANTHER" id="PTHR12646:SF0">
    <property type="entry name" value="DOL-P-MAN:MAN(5)GLCNAC(2)-PP-DOL ALPHA-1,3-MANNOSYLTRANSFERASE"/>
    <property type="match status" value="1"/>
</dbReference>
<dbReference type="GO" id="GO:0005789">
    <property type="term" value="C:endoplasmic reticulum membrane"/>
    <property type="evidence" value="ECO:0007669"/>
    <property type="project" value="UniProtKB-SubCell"/>
</dbReference>
<dbReference type="EMBL" id="JALJOS010000055">
    <property type="protein sequence ID" value="KAK9818783.1"/>
    <property type="molecule type" value="Genomic_DNA"/>
</dbReference>
<evidence type="ECO:0000256" key="2">
    <source>
        <dbReference type="ARBA" id="ARBA00004922"/>
    </source>
</evidence>
<keyword evidence="8 12" id="KW-1133">Transmembrane helix</keyword>
<feature type="transmembrane region" description="Helical" evidence="12">
    <location>
        <begin position="206"/>
        <end position="226"/>
    </location>
</feature>
<proteinExistence type="predicted"/>
<feature type="transmembrane region" description="Helical" evidence="12">
    <location>
        <begin position="263"/>
        <end position="280"/>
    </location>
</feature>
<dbReference type="GO" id="GO:0052925">
    <property type="term" value="F:dol-P-Man:Man(5)GlcNAc(2)-PP-Dol alpha-1,3-mannosyltransferase activity"/>
    <property type="evidence" value="ECO:0007669"/>
    <property type="project" value="UniProtKB-EC"/>
</dbReference>
<comment type="pathway">
    <text evidence="2">Protein modification; protein glycosylation.</text>
</comment>
<organism evidence="13 14">
    <name type="scientific">Apatococcus lobatus</name>
    <dbReference type="NCBI Taxonomy" id="904363"/>
    <lineage>
        <taxon>Eukaryota</taxon>
        <taxon>Viridiplantae</taxon>
        <taxon>Chlorophyta</taxon>
        <taxon>core chlorophytes</taxon>
        <taxon>Trebouxiophyceae</taxon>
        <taxon>Chlorellales</taxon>
        <taxon>Chlorellaceae</taxon>
        <taxon>Apatococcus</taxon>
    </lineage>
</organism>
<feature type="transmembrane region" description="Helical" evidence="12">
    <location>
        <begin position="174"/>
        <end position="199"/>
    </location>
</feature>
<comment type="subcellular location">
    <subcellularLocation>
        <location evidence="1">Endoplasmic reticulum membrane</location>
        <topology evidence="1">Multi-pass membrane protein</topology>
    </subcellularLocation>
</comment>
<sequence>MRLRTVLARFCNPKDTAAAVVVALLCLAAEALLSSLIVARIPYTEIDWVAYMEQVEGMLQGERDFSKLRGSTGPLVYPAGFLLVYRALHWLTNGGDVKQGQICFMFIYLANQVVVLWLYVRSRAVPPWVLPLLCLSKRIHSIFLLRLFNDGIAMLLAYCATAALVQRWTRTSLVLFSAGVAVKMNVLLFAPPVLVVLLMTERWQTIAQGSALGVALQLCLGAPFLLSHPGSYLSKAFELSRVFLHTWSVNLKFLPEPIFQSKLLAAILLITHISLLWAFAERRWCARVGGLSAAAWMCLSGTSSFPFPTTQLGNTTITGSNSSQNIPGDRGSSASHIDESGTNTIGNSSSSSSSRAQQEGGPSLSGGARHRRTGPSSLAALPEGLLGASKPSGKVLQGSSSSDAAKQQSSAPEGADGMSEREGQQGIPCHRPRLPAAHVLLILFSGNFLGILCARTLHFQFYSWYFHTLPFMLWQLPLADLARLSIWLMVEVIWNVFPSTALTSLALLVLHSCVGIRLWRMPTAAWSYLHS</sequence>
<evidence type="ECO:0000256" key="11">
    <source>
        <dbReference type="SAM" id="MobiDB-lite"/>
    </source>
</evidence>
<feature type="transmembrane region" description="Helical" evidence="12">
    <location>
        <begin position="440"/>
        <end position="466"/>
    </location>
</feature>
<reference evidence="13 14" key="1">
    <citation type="journal article" date="2024" name="Nat. Commun.">
        <title>Phylogenomics reveals the evolutionary origins of lichenization in chlorophyte algae.</title>
        <authorList>
            <person name="Puginier C."/>
            <person name="Libourel C."/>
            <person name="Otte J."/>
            <person name="Skaloud P."/>
            <person name="Haon M."/>
            <person name="Grisel S."/>
            <person name="Petersen M."/>
            <person name="Berrin J.G."/>
            <person name="Delaux P.M."/>
            <person name="Dal Grande F."/>
            <person name="Keller J."/>
        </authorList>
    </citation>
    <scope>NUCLEOTIDE SEQUENCE [LARGE SCALE GENOMIC DNA]</scope>
    <source>
        <strain evidence="13 14">SAG 2145</strain>
    </source>
</reference>
<dbReference type="Pfam" id="PF05208">
    <property type="entry name" value="ALG3"/>
    <property type="match status" value="1"/>
</dbReference>
<keyword evidence="9 12" id="KW-0472">Membrane</keyword>
<keyword evidence="6 12" id="KW-0812">Transmembrane</keyword>
<feature type="transmembrane region" description="Helical" evidence="12">
    <location>
        <begin position="99"/>
        <end position="120"/>
    </location>
</feature>
<dbReference type="AlphaFoldDB" id="A0AAW1QCC2"/>
<evidence type="ECO:0000313" key="14">
    <source>
        <dbReference type="Proteomes" id="UP001438707"/>
    </source>
</evidence>
<evidence type="ECO:0000256" key="12">
    <source>
        <dbReference type="SAM" id="Phobius"/>
    </source>
</evidence>
<gene>
    <name evidence="13" type="ORF">WJX74_007620</name>
</gene>
<evidence type="ECO:0000256" key="7">
    <source>
        <dbReference type="ARBA" id="ARBA00022824"/>
    </source>
</evidence>
<keyword evidence="5" id="KW-0808">Transferase</keyword>
<dbReference type="Proteomes" id="UP001438707">
    <property type="component" value="Unassembled WGS sequence"/>
</dbReference>
<keyword evidence="4" id="KW-0328">Glycosyltransferase</keyword>
<feature type="transmembrane region" description="Helical" evidence="12">
    <location>
        <begin position="147"/>
        <end position="168"/>
    </location>
</feature>
<name>A0AAW1QCC2_9CHLO</name>
<comment type="catalytic activity">
    <reaction evidence="10">
        <text>an alpha-D-Man-(1-&gt;2)-alpha-D-Man-(1-&gt;2)-alpha-D-Man-(1-&gt;3)-[alpha-D-Man-(1-&gt;6)]-beta-D-Man-(1-&gt;4)-beta-D-GlcNAc-(1-&gt;4)-alpha-D-GlcNAc-diphospho-di-trans,poly-cis-dolichol + a di-trans,poly-cis-dolichyl beta-D-mannosyl phosphate = an alpha-D-Man-(1-&gt;2)-alpha-D-Man-(1-&gt;2)-alpha-D-Man-(1-&gt;3)-[alpha-D-Man-(1-&gt;3)-alpha-D-Man-(1-&gt;6)]-beta-D-Man-(1-&gt;4)-beta-D-GlcNAc-(1-&gt;4)-alpha-D-GlcNAc-diphospho-di-trans,poly-cis-dolichol + a di-trans,poly-cis-dolichyl phosphate + H(+)</text>
        <dbReference type="Rhea" id="RHEA:29527"/>
        <dbReference type="Rhea" id="RHEA-COMP:19498"/>
        <dbReference type="Rhea" id="RHEA-COMP:19501"/>
        <dbReference type="Rhea" id="RHEA-COMP:19516"/>
        <dbReference type="Rhea" id="RHEA-COMP:19517"/>
        <dbReference type="ChEBI" id="CHEBI:15378"/>
        <dbReference type="ChEBI" id="CHEBI:57683"/>
        <dbReference type="ChEBI" id="CHEBI:58211"/>
        <dbReference type="ChEBI" id="CHEBI:132515"/>
        <dbReference type="ChEBI" id="CHEBI:132516"/>
        <dbReference type="EC" id="2.4.1.258"/>
    </reaction>
    <physiologicalReaction direction="left-to-right" evidence="10">
        <dbReference type="Rhea" id="RHEA:29528"/>
    </physiologicalReaction>
</comment>
<evidence type="ECO:0000256" key="9">
    <source>
        <dbReference type="ARBA" id="ARBA00023136"/>
    </source>
</evidence>
<accession>A0AAW1QCC2</accession>